<evidence type="ECO:0000259" key="12">
    <source>
        <dbReference type="Pfam" id="PF00263"/>
    </source>
</evidence>
<keyword evidence="8 9" id="KW-0998">Cell outer membrane</keyword>
<dbReference type="InterPro" id="IPR005644">
    <property type="entry name" value="NolW-like"/>
</dbReference>
<feature type="domain" description="Type II/III secretion system secretin-like" evidence="12">
    <location>
        <begin position="396"/>
        <end position="552"/>
    </location>
</feature>
<organism evidence="14 15">
    <name type="scientific">Pseudaquabacterium terrae</name>
    <dbReference type="NCBI Taxonomy" id="2732868"/>
    <lineage>
        <taxon>Bacteria</taxon>
        <taxon>Pseudomonadati</taxon>
        <taxon>Pseudomonadota</taxon>
        <taxon>Betaproteobacteria</taxon>
        <taxon>Burkholderiales</taxon>
        <taxon>Sphaerotilaceae</taxon>
        <taxon>Pseudaquabacterium</taxon>
    </lineage>
</organism>
<protein>
    <recommendedName>
        <fullName evidence="9">Type 3 secretion system secretin</fullName>
        <shortName evidence="9">T3SS secretin</shortName>
    </recommendedName>
</protein>
<dbReference type="InterPro" id="IPR004846">
    <property type="entry name" value="T2SS/T3SS_dom"/>
</dbReference>
<gene>
    <name evidence="9 14" type="primary">sctC</name>
    <name evidence="14" type="ORF">HLB44_09730</name>
</gene>
<evidence type="ECO:0000313" key="15">
    <source>
        <dbReference type="Proteomes" id="UP000737171"/>
    </source>
</evidence>
<keyword evidence="6 9" id="KW-0811">Translocation</keyword>
<evidence type="ECO:0000256" key="6">
    <source>
        <dbReference type="ARBA" id="ARBA00023010"/>
    </source>
</evidence>
<evidence type="ECO:0000256" key="5">
    <source>
        <dbReference type="ARBA" id="ARBA00022927"/>
    </source>
</evidence>
<feature type="compositionally biased region" description="Pro residues" evidence="11">
    <location>
        <begin position="577"/>
        <end position="588"/>
    </location>
</feature>
<evidence type="ECO:0000256" key="9">
    <source>
        <dbReference type="HAMAP-Rule" id="MF_02219"/>
    </source>
</evidence>
<evidence type="ECO:0000259" key="13">
    <source>
        <dbReference type="Pfam" id="PF03958"/>
    </source>
</evidence>
<proteinExistence type="inferred from homology"/>
<feature type="compositionally biased region" description="Low complexity" evidence="11">
    <location>
        <begin position="562"/>
        <end position="576"/>
    </location>
</feature>
<evidence type="ECO:0000256" key="8">
    <source>
        <dbReference type="ARBA" id="ARBA00023237"/>
    </source>
</evidence>
<keyword evidence="5 9" id="KW-0653">Protein transport</keyword>
<dbReference type="InterPro" id="IPR050810">
    <property type="entry name" value="Bact_Secretion_Sys_Channel"/>
</dbReference>
<evidence type="ECO:0000313" key="14">
    <source>
        <dbReference type="EMBL" id="NRF67262.1"/>
    </source>
</evidence>
<feature type="region of interest" description="Disordered" evidence="11">
    <location>
        <begin position="637"/>
        <end position="662"/>
    </location>
</feature>
<dbReference type="RefSeq" id="WP_173122391.1">
    <property type="nucleotide sequence ID" value="NZ_JABRWJ010000003.1"/>
</dbReference>
<dbReference type="PROSITE" id="PS00875">
    <property type="entry name" value="T2SP_D"/>
    <property type="match status" value="1"/>
</dbReference>
<dbReference type="EMBL" id="JABRWJ010000003">
    <property type="protein sequence ID" value="NRF67262.1"/>
    <property type="molecule type" value="Genomic_DNA"/>
</dbReference>
<dbReference type="Gene3D" id="3.30.1370.120">
    <property type="match status" value="1"/>
</dbReference>
<sequence precursor="true">MNNATIFRVLRDIATLVTLVAGALTVLAFTAATAHAGPLPNGQRNVSITAREQPIGAFLQNLFAAVDVPVAVGPGLTGAVNGSFNGPAEKVLRDVARVYNLVTYFDGAVMHVVPASDLVRKSFNASPSAAERLLREAGEQGLPDARNTLRRGGEGQLLAVGTKRFVEQVDEMVRAAQVAPAAAAPNAGAMDFRVFYLRYAWAQDQTMTFGGKQVVLPGVASILRSLVGGRSGAPLGQEVLLKPTQPSLRGQGLAGQGASVKTSGSRESAADLLVAALARTAQPAEGPPATIAPDANPIRIEADQRLNAVIVRDLADRLPRYEQLIAALDVEPQSLEIEATIIDVNTDRLRELGIDWRWNNAGQSVGFGGSVPPIGAGGVITAVLGSVGQFVSRIRALQAEGAARVVSSPQVVTLSNVEAVFDNSSTFFVRVAGKDEVDLFNVSAGTSLRVTPHVFKDREGARIKLMVNVEDGNITGRTVDQIPVVERSTINTQALIMEGESLLIGGMTRDVTSSSTDKVPGLGDIPLVGNLFKNSKSNSSRIERMFLITPRLAASRPGSGGAAVPRAAPAQAAPGLPTAPPAPMPAQPPAVLQAAAPKPTAPQAAPATYAPQAAPATYAPQAAPAVYTPPARGSVVLDLDAMPTRQQVANTGPRASTRTTTP</sequence>
<keyword evidence="4 9" id="KW-0732">Signal</keyword>
<dbReference type="PANTHER" id="PTHR30332">
    <property type="entry name" value="PROBABLE GENERAL SECRETION PATHWAY PROTEIN D"/>
    <property type="match status" value="1"/>
</dbReference>
<evidence type="ECO:0000256" key="11">
    <source>
        <dbReference type="SAM" id="MobiDB-lite"/>
    </source>
</evidence>
<dbReference type="Proteomes" id="UP000737171">
    <property type="component" value="Unassembled WGS sequence"/>
</dbReference>
<dbReference type="InterPro" id="IPR004845">
    <property type="entry name" value="T2SS_GspD_CS"/>
</dbReference>
<comment type="caution">
    <text evidence="14">The sequence shown here is derived from an EMBL/GenBank/DDBJ whole genome shotgun (WGS) entry which is preliminary data.</text>
</comment>
<feature type="domain" description="NolW-like" evidence="13">
    <location>
        <begin position="193"/>
        <end position="333"/>
    </location>
</feature>
<reference evidence="14 15" key="1">
    <citation type="submission" date="2020-05" db="EMBL/GenBank/DDBJ databases">
        <title>Aquincola sp. isolate from soil.</title>
        <authorList>
            <person name="Han J."/>
            <person name="Kim D.-U."/>
        </authorList>
    </citation>
    <scope>NUCLEOTIDE SEQUENCE [LARGE SCALE GENOMIC DNA]</scope>
    <source>
        <strain evidence="14 15">S2</strain>
    </source>
</reference>
<evidence type="ECO:0000256" key="10">
    <source>
        <dbReference type="RuleBase" id="RU004004"/>
    </source>
</evidence>
<feature type="compositionally biased region" description="Low complexity" evidence="11">
    <location>
        <begin position="589"/>
        <end position="608"/>
    </location>
</feature>
<dbReference type="HAMAP" id="MF_02219">
    <property type="entry name" value="Type_III_secretin"/>
    <property type="match status" value="1"/>
</dbReference>
<keyword evidence="3 9" id="KW-0813">Transport</keyword>
<evidence type="ECO:0000256" key="3">
    <source>
        <dbReference type="ARBA" id="ARBA00022448"/>
    </source>
</evidence>
<evidence type="ECO:0000256" key="2">
    <source>
        <dbReference type="ARBA" id="ARBA00007032"/>
    </source>
</evidence>
<dbReference type="PRINTS" id="PR01337">
    <property type="entry name" value="TYPE3OMGPROT"/>
</dbReference>
<dbReference type="InterPro" id="IPR003522">
    <property type="entry name" value="T3SS_OM_pore_YscC"/>
</dbReference>
<comment type="subunit">
    <text evidence="9">The core secretion machinery of the T3SS is composed of approximately 20 different proteins, including cytoplasmic components, a base, an export apparatus and a needle. This subunit is part of the base, which anchors the injectisome in the bacterial cell envelope. Forms a stable homooligomeric complex.</text>
</comment>
<feature type="region of interest" description="Disordered" evidence="11">
    <location>
        <begin position="554"/>
        <end position="608"/>
    </location>
</feature>
<keyword evidence="7 9" id="KW-0472">Membrane</keyword>
<dbReference type="NCBIfam" id="TIGR02516">
    <property type="entry name" value="type_III_yscC"/>
    <property type="match status" value="1"/>
</dbReference>
<dbReference type="Gene3D" id="3.55.50.30">
    <property type="match status" value="1"/>
</dbReference>
<evidence type="ECO:0000256" key="4">
    <source>
        <dbReference type="ARBA" id="ARBA00022729"/>
    </source>
</evidence>
<feature type="signal peptide" evidence="9">
    <location>
        <begin position="1"/>
        <end position="36"/>
    </location>
</feature>
<comment type="subcellular location">
    <subcellularLocation>
        <location evidence="1 9 10">Cell outer membrane</location>
    </subcellularLocation>
</comment>
<comment type="function">
    <text evidence="9">Component of the type III secretion system (T3SS), also called injectisome, which is used to inject bacterial effector proteins into eukaryotic host cells. Forms a ring-shaped multimeric structure with an apparent central pore in the outer membrane.</text>
</comment>
<dbReference type="InterPro" id="IPR038591">
    <property type="entry name" value="NolW-like_sf"/>
</dbReference>
<feature type="compositionally biased region" description="Polar residues" evidence="11">
    <location>
        <begin position="644"/>
        <end position="662"/>
    </location>
</feature>
<evidence type="ECO:0000256" key="7">
    <source>
        <dbReference type="ARBA" id="ARBA00023136"/>
    </source>
</evidence>
<keyword evidence="15" id="KW-1185">Reference proteome</keyword>
<feature type="chain" id="PRO_5044909594" description="Type 3 secretion system secretin" evidence="9">
    <location>
        <begin position="37"/>
        <end position="662"/>
    </location>
</feature>
<name>A0ABX2EF48_9BURK</name>
<dbReference type="Pfam" id="PF03958">
    <property type="entry name" value="Secretin_N"/>
    <property type="match status" value="1"/>
</dbReference>
<evidence type="ECO:0000256" key="1">
    <source>
        <dbReference type="ARBA" id="ARBA00004442"/>
    </source>
</evidence>
<dbReference type="PANTHER" id="PTHR30332:SF5">
    <property type="entry name" value="SPI-1 TYPE 3 SECRETION SYSTEM SECRETIN"/>
    <property type="match status" value="1"/>
</dbReference>
<comment type="similarity">
    <text evidence="2 9">Belongs to the bacterial secretin family. T3SS SctC subfamily.</text>
</comment>
<dbReference type="Pfam" id="PF00263">
    <property type="entry name" value="Secretin"/>
    <property type="match status" value="1"/>
</dbReference>
<accession>A0ABX2EF48</accession>